<evidence type="ECO:0000256" key="1">
    <source>
        <dbReference type="ARBA" id="ARBA00023125"/>
    </source>
</evidence>
<dbReference type="SMART" id="SM00421">
    <property type="entry name" value="HTH_LUXR"/>
    <property type="match status" value="1"/>
</dbReference>
<dbReference type="Gene3D" id="1.10.10.10">
    <property type="entry name" value="Winged helix-like DNA-binding domain superfamily/Winged helix DNA-binding domain"/>
    <property type="match status" value="1"/>
</dbReference>
<sequence length="364" mass="39482">MNPVAEAAFSGEVLELAHALTTGALSESSVGAALIDVKHRKYAALNHAYAAILGAPRRELIGRETADRIPSTDSVTANSGRAFEIISGQIDSFTTTVNVPNDPIIQRTVTISAAGSRFPRADYLVVYVNDSPAPDPLSWSDPSDSMRSIMRAGIPTGVYSYALIDHDWRLQFLAPAPEGFGEESDSLIGLSVLPNIHSTDLAAFVEAGERVRTGETSEVTVRVNFRSALHPLGHFPVVSTFARPLGMPSGWLTITSRLDESLRNNEDISARIAAITEVVRTEEPGESFDEAFANAPGISALVEKFDLTERERQILVLLASGYRVRTMSRTLHLSNGTIRNYLSAIFHKVGVRNQAELVELLLGK</sequence>
<gene>
    <name evidence="3" type="ORF">UFOPK3974_01176</name>
</gene>
<dbReference type="PRINTS" id="PR00038">
    <property type="entry name" value="HTHLUXR"/>
</dbReference>
<dbReference type="InterPro" id="IPR016032">
    <property type="entry name" value="Sig_transdc_resp-reg_C-effctor"/>
</dbReference>
<dbReference type="EMBL" id="CAFBOR010000177">
    <property type="protein sequence ID" value="CAB4995300.1"/>
    <property type="molecule type" value="Genomic_DNA"/>
</dbReference>
<dbReference type="AlphaFoldDB" id="A0A6J7NPA6"/>
<proteinExistence type="predicted"/>
<feature type="domain" description="HTH luxR-type" evidence="2">
    <location>
        <begin position="300"/>
        <end position="364"/>
    </location>
</feature>
<evidence type="ECO:0000313" key="3">
    <source>
        <dbReference type="EMBL" id="CAB4995300.1"/>
    </source>
</evidence>
<dbReference type="SUPFAM" id="SSF46894">
    <property type="entry name" value="C-terminal effector domain of the bipartite response regulators"/>
    <property type="match status" value="1"/>
</dbReference>
<accession>A0A6J7NPA6</accession>
<dbReference type="InterPro" id="IPR036388">
    <property type="entry name" value="WH-like_DNA-bd_sf"/>
</dbReference>
<dbReference type="PROSITE" id="PS50043">
    <property type="entry name" value="HTH_LUXR_2"/>
    <property type="match status" value="1"/>
</dbReference>
<dbReference type="CDD" id="cd06170">
    <property type="entry name" value="LuxR_C_like"/>
    <property type="match status" value="1"/>
</dbReference>
<protein>
    <submittedName>
        <fullName evidence="3">Unannotated protein</fullName>
    </submittedName>
</protein>
<dbReference type="PANTHER" id="PTHR43214">
    <property type="entry name" value="TWO-COMPONENT RESPONSE REGULATOR"/>
    <property type="match status" value="1"/>
</dbReference>
<evidence type="ECO:0000259" key="2">
    <source>
        <dbReference type="PROSITE" id="PS50043"/>
    </source>
</evidence>
<organism evidence="3">
    <name type="scientific">freshwater metagenome</name>
    <dbReference type="NCBI Taxonomy" id="449393"/>
    <lineage>
        <taxon>unclassified sequences</taxon>
        <taxon>metagenomes</taxon>
        <taxon>ecological metagenomes</taxon>
    </lineage>
</organism>
<dbReference type="InterPro" id="IPR039420">
    <property type="entry name" value="WalR-like"/>
</dbReference>
<reference evidence="3" key="1">
    <citation type="submission" date="2020-05" db="EMBL/GenBank/DDBJ databases">
        <authorList>
            <person name="Chiriac C."/>
            <person name="Salcher M."/>
            <person name="Ghai R."/>
            <person name="Kavagutti S V."/>
        </authorList>
    </citation>
    <scope>NUCLEOTIDE SEQUENCE</scope>
</reference>
<name>A0A6J7NPA6_9ZZZZ</name>
<dbReference type="GO" id="GO:0003677">
    <property type="term" value="F:DNA binding"/>
    <property type="evidence" value="ECO:0007669"/>
    <property type="project" value="UniProtKB-KW"/>
</dbReference>
<dbReference type="Pfam" id="PF00196">
    <property type="entry name" value="GerE"/>
    <property type="match status" value="1"/>
</dbReference>
<dbReference type="GO" id="GO:0006355">
    <property type="term" value="P:regulation of DNA-templated transcription"/>
    <property type="evidence" value="ECO:0007669"/>
    <property type="project" value="InterPro"/>
</dbReference>
<keyword evidence="1" id="KW-0238">DNA-binding</keyword>
<dbReference type="InterPro" id="IPR000792">
    <property type="entry name" value="Tscrpt_reg_LuxR_C"/>
</dbReference>